<sequence length="115" mass="13489">MERKIELTLRIDGEEKTFTQDFVPFSKRSDYIRLEKELEESAKKQGKEPIEEDYLDMQIQFVADLFDEKEVTKESIMNGLDSLDIGKIWDIVRHRVLGFSKEDDEAAKKAMAEEI</sequence>
<evidence type="ECO:0008006" key="3">
    <source>
        <dbReference type="Google" id="ProtNLM"/>
    </source>
</evidence>
<dbReference type="InterPro" id="IPR057006">
    <property type="entry name" value="Phage_TAC_19"/>
</dbReference>
<evidence type="ECO:0000313" key="1">
    <source>
        <dbReference type="EMBL" id="QNP37198.1"/>
    </source>
</evidence>
<reference evidence="1 2" key="1">
    <citation type="submission" date="2020-08" db="EMBL/GenBank/DDBJ databases">
        <title>Enterococcus faecalis SF28073 genome assembly.</title>
        <authorList>
            <person name="Duerkop B.A."/>
            <person name="Johnson C.N."/>
        </authorList>
    </citation>
    <scope>NUCLEOTIDE SEQUENCE [LARGE SCALE GENOMIC DNA]</scope>
    <source>
        <strain evidence="1 2">SF28073</strain>
    </source>
</reference>
<proteinExistence type="predicted"/>
<protein>
    <recommendedName>
        <fullName evidence="3">Phage protein</fullName>
    </recommendedName>
</protein>
<evidence type="ECO:0000313" key="2">
    <source>
        <dbReference type="Proteomes" id="UP000516122"/>
    </source>
</evidence>
<accession>A0A7H0FMD2</accession>
<dbReference type="RefSeq" id="WP_002380681.1">
    <property type="nucleotide sequence ID" value="NZ_CP060804.1"/>
</dbReference>
<gene>
    <name evidence="1" type="ORF">H9Q64_12090</name>
</gene>
<dbReference type="NCBIfam" id="NF047360">
    <property type="entry name" value="tail_chap_PVL"/>
    <property type="match status" value="1"/>
</dbReference>
<organism evidence="1 2">
    <name type="scientific">Enterococcus faecalis</name>
    <name type="common">Streptococcus faecalis</name>
    <dbReference type="NCBI Taxonomy" id="1351"/>
    <lineage>
        <taxon>Bacteria</taxon>
        <taxon>Bacillati</taxon>
        <taxon>Bacillota</taxon>
        <taxon>Bacilli</taxon>
        <taxon>Lactobacillales</taxon>
        <taxon>Enterococcaceae</taxon>
        <taxon>Enterococcus</taxon>
    </lineage>
</organism>
<dbReference type="Pfam" id="PF23857">
    <property type="entry name" value="Phage_TAC_19"/>
    <property type="match status" value="1"/>
</dbReference>
<name>A0A7H0FMD2_ENTFL</name>
<dbReference type="EMBL" id="CP060804">
    <property type="protein sequence ID" value="QNP37198.1"/>
    <property type="molecule type" value="Genomic_DNA"/>
</dbReference>
<dbReference type="Proteomes" id="UP000516122">
    <property type="component" value="Chromosome"/>
</dbReference>
<dbReference type="AlphaFoldDB" id="A0A7H0FMD2"/>